<accession>A0A401UM52</accession>
<keyword evidence="2" id="KW-1185">Reference proteome</keyword>
<protein>
    <recommendedName>
        <fullName evidence="3">Spo0E family sporulation regulatory protein-aspartic acid phosphatase</fullName>
    </recommendedName>
</protein>
<dbReference type="Proteomes" id="UP000287872">
    <property type="component" value="Unassembled WGS sequence"/>
</dbReference>
<dbReference type="InterPro" id="IPR036638">
    <property type="entry name" value="HLH_DNA-bd_sf"/>
</dbReference>
<proteinExistence type="predicted"/>
<organism evidence="1 2">
    <name type="scientific">Clostridium tagluense</name>
    <dbReference type="NCBI Taxonomy" id="360422"/>
    <lineage>
        <taxon>Bacteria</taxon>
        <taxon>Bacillati</taxon>
        <taxon>Bacillota</taxon>
        <taxon>Clostridia</taxon>
        <taxon>Eubacteriales</taxon>
        <taxon>Clostridiaceae</taxon>
        <taxon>Clostridium</taxon>
    </lineage>
</organism>
<dbReference type="OrthoDB" id="1916677at2"/>
<dbReference type="EMBL" id="BHYK01000011">
    <property type="protein sequence ID" value="GCD10616.1"/>
    <property type="molecule type" value="Genomic_DNA"/>
</dbReference>
<dbReference type="SUPFAM" id="SSF140500">
    <property type="entry name" value="BAS1536-like"/>
    <property type="match status" value="1"/>
</dbReference>
<comment type="caution">
    <text evidence="1">The sequence shown here is derived from an EMBL/GenBank/DDBJ whole genome shotgun (WGS) entry which is preliminary data.</text>
</comment>
<dbReference type="GO" id="GO:0043937">
    <property type="term" value="P:regulation of sporulation"/>
    <property type="evidence" value="ECO:0007669"/>
    <property type="project" value="InterPro"/>
</dbReference>
<dbReference type="Pfam" id="PF09388">
    <property type="entry name" value="SpoOE-like"/>
    <property type="match status" value="1"/>
</dbReference>
<sequence length="46" mass="5359">MNEQVELLRNKLEKLVAVTDSLVDSEIISVSQELDKLIFQYYLCEV</sequence>
<evidence type="ECO:0008006" key="3">
    <source>
        <dbReference type="Google" id="ProtNLM"/>
    </source>
</evidence>
<evidence type="ECO:0000313" key="2">
    <source>
        <dbReference type="Proteomes" id="UP000287872"/>
    </source>
</evidence>
<dbReference type="AlphaFoldDB" id="A0A401UM52"/>
<evidence type="ECO:0000313" key="1">
    <source>
        <dbReference type="EMBL" id="GCD10616.1"/>
    </source>
</evidence>
<dbReference type="Gene3D" id="4.10.280.10">
    <property type="entry name" value="Helix-loop-helix DNA-binding domain"/>
    <property type="match status" value="1"/>
</dbReference>
<dbReference type="RefSeq" id="WP_125001549.1">
    <property type="nucleotide sequence ID" value="NZ_BHYK01000011.1"/>
</dbReference>
<name>A0A401UM52_9CLOT</name>
<reference evidence="1 2" key="1">
    <citation type="submission" date="2018-11" db="EMBL/GenBank/DDBJ databases">
        <title>Genome sequencing and assembly of Clostridium tagluense strain A121.</title>
        <authorList>
            <person name="Murakami T."/>
            <person name="Segawa T."/>
            <person name="Shcherbakova V.A."/>
            <person name="Mori H."/>
            <person name="Yoshimura Y."/>
        </authorList>
    </citation>
    <scope>NUCLEOTIDE SEQUENCE [LARGE SCALE GENOMIC DNA]</scope>
    <source>
        <strain evidence="1 2">A121</strain>
    </source>
</reference>
<dbReference type="GO" id="GO:0046983">
    <property type="term" value="F:protein dimerization activity"/>
    <property type="evidence" value="ECO:0007669"/>
    <property type="project" value="InterPro"/>
</dbReference>
<dbReference type="InterPro" id="IPR037208">
    <property type="entry name" value="Spo0E-like_sf"/>
</dbReference>
<dbReference type="InterPro" id="IPR018540">
    <property type="entry name" value="Spo0E-like"/>
</dbReference>
<gene>
    <name evidence="1" type="ORF">Ctaglu_22390</name>
</gene>